<reference evidence="11" key="1">
    <citation type="submission" date="2020-06" db="EMBL/GenBank/DDBJ databases">
        <authorList>
            <consortium name="Wellcome Sanger Institute Data Sharing"/>
        </authorList>
    </citation>
    <scope>NUCLEOTIDE SEQUENCE [LARGE SCALE GENOMIC DNA]</scope>
</reference>
<dbReference type="InterPro" id="IPR050569">
    <property type="entry name" value="TAAR"/>
</dbReference>
<dbReference type="Proteomes" id="UP000694680">
    <property type="component" value="Chromosome 8"/>
</dbReference>
<dbReference type="Ensembl" id="ENSGWIT00000011699.1">
    <property type="protein sequence ID" value="ENSGWIP00000010523.1"/>
    <property type="gene ID" value="ENSGWIG00000006176.1"/>
</dbReference>
<evidence type="ECO:0000259" key="10">
    <source>
        <dbReference type="PROSITE" id="PS50262"/>
    </source>
</evidence>
<evidence type="ECO:0000256" key="8">
    <source>
        <dbReference type="ARBA" id="ARBA00023224"/>
    </source>
</evidence>
<feature type="transmembrane region" description="Helical" evidence="9">
    <location>
        <begin position="54"/>
        <end position="76"/>
    </location>
</feature>
<proteinExistence type="predicted"/>
<dbReference type="PANTHER" id="PTHR24249">
    <property type="entry name" value="HISTAMINE RECEPTOR-RELATED G-PROTEIN COUPLED RECEPTOR"/>
    <property type="match status" value="1"/>
</dbReference>
<dbReference type="GO" id="GO:0005886">
    <property type="term" value="C:plasma membrane"/>
    <property type="evidence" value="ECO:0007669"/>
    <property type="project" value="UniProtKB-SubCell"/>
</dbReference>
<dbReference type="InterPro" id="IPR000276">
    <property type="entry name" value="GPCR_Rhodpsn"/>
</dbReference>
<reference evidence="11" key="3">
    <citation type="submission" date="2025-09" db="UniProtKB">
        <authorList>
            <consortium name="Ensembl"/>
        </authorList>
    </citation>
    <scope>IDENTIFICATION</scope>
</reference>
<sequence>CSRLVTLQSSQKVNRSELKAARTLGVVVVVFLMCLTPLYLVLLTTGFGVKSVSSYIFVLGLFYFNSLLNPVIYVFLYPWFRKCVKCVLSLQILKCVSSEANILIFNSRMCTWNTHSLLYITVLRLKKYCFNFGAAVLCFICTSFMVVL</sequence>
<keyword evidence="8" id="KW-0807">Transducer</keyword>
<keyword evidence="12" id="KW-1185">Reference proteome</keyword>
<evidence type="ECO:0000313" key="11">
    <source>
        <dbReference type="Ensembl" id="ENSGWIP00000010523.1"/>
    </source>
</evidence>
<keyword evidence="6 9" id="KW-0472">Membrane</keyword>
<dbReference type="Pfam" id="PF00001">
    <property type="entry name" value="7tm_1"/>
    <property type="match status" value="1"/>
</dbReference>
<evidence type="ECO:0000256" key="4">
    <source>
        <dbReference type="ARBA" id="ARBA00022989"/>
    </source>
</evidence>
<evidence type="ECO:0000256" key="5">
    <source>
        <dbReference type="ARBA" id="ARBA00023040"/>
    </source>
</evidence>
<evidence type="ECO:0000256" key="6">
    <source>
        <dbReference type="ARBA" id="ARBA00023136"/>
    </source>
</evidence>
<reference evidence="11" key="2">
    <citation type="submission" date="2025-08" db="UniProtKB">
        <authorList>
            <consortium name="Ensembl"/>
        </authorList>
    </citation>
    <scope>IDENTIFICATION</scope>
</reference>
<dbReference type="Gene3D" id="1.20.1070.10">
    <property type="entry name" value="Rhodopsin 7-helix transmembrane proteins"/>
    <property type="match status" value="1"/>
</dbReference>
<dbReference type="PRINTS" id="PR00237">
    <property type="entry name" value="GPCRRHODOPSN"/>
</dbReference>
<feature type="transmembrane region" description="Helical" evidence="9">
    <location>
        <begin position="128"/>
        <end position="147"/>
    </location>
</feature>
<evidence type="ECO:0000313" key="12">
    <source>
        <dbReference type="Proteomes" id="UP000694680"/>
    </source>
</evidence>
<comment type="subcellular location">
    <subcellularLocation>
        <location evidence="1">Cell membrane</location>
        <topology evidence="1">Multi-pass membrane protein</topology>
    </subcellularLocation>
</comment>
<evidence type="ECO:0000256" key="7">
    <source>
        <dbReference type="ARBA" id="ARBA00023170"/>
    </source>
</evidence>
<dbReference type="InterPro" id="IPR017452">
    <property type="entry name" value="GPCR_Rhodpsn_7TM"/>
</dbReference>
<name>A0A8C5E021_GOUWI</name>
<organism evidence="11 12">
    <name type="scientific">Gouania willdenowi</name>
    <name type="common">Blunt-snouted clingfish</name>
    <name type="synonym">Lepadogaster willdenowi</name>
    <dbReference type="NCBI Taxonomy" id="441366"/>
    <lineage>
        <taxon>Eukaryota</taxon>
        <taxon>Metazoa</taxon>
        <taxon>Chordata</taxon>
        <taxon>Craniata</taxon>
        <taxon>Vertebrata</taxon>
        <taxon>Euteleostomi</taxon>
        <taxon>Actinopterygii</taxon>
        <taxon>Neopterygii</taxon>
        <taxon>Teleostei</taxon>
        <taxon>Neoteleostei</taxon>
        <taxon>Acanthomorphata</taxon>
        <taxon>Ovalentaria</taxon>
        <taxon>Blenniimorphae</taxon>
        <taxon>Blenniiformes</taxon>
        <taxon>Gobiesocoidei</taxon>
        <taxon>Gobiesocidae</taxon>
        <taxon>Gobiesocinae</taxon>
        <taxon>Gouania</taxon>
    </lineage>
</organism>
<feature type="domain" description="G-protein coupled receptors family 1 profile" evidence="10">
    <location>
        <begin position="1"/>
        <end position="73"/>
    </location>
</feature>
<dbReference type="PROSITE" id="PS50262">
    <property type="entry name" value="G_PROTEIN_RECEP_F1_2"/>
    <property type="match status" value="1"/>
</dbReference>
<evidence type="ECO:0000256" key="3">
    <source>
        <dbReference type="ARBA" id="ARBA00022692"/>
    </source>
</evidence>
<keyword evidence="4 9" id="KW-1133">Transmembrane helix</keyword>
<accession>A0A8C5E021</accession>
<keyword evidence="5" id="KW-0297">G-protein coupled receptor</keyword>
<keyword evidence="3 9" id="KW-0812">Transmembrane</keyword>
<dbReference type="GO" id="GO:0001594">
    <property type="term" value="F:trace-amine receptor activity"/>
    <property type="evidence" value="ECO:0007669"/>
    <property type="project" value="TreeGrafter"/>
</dbReference>
<evidence type="ECO:0000256" key="1">
    <source>
        <dbReference type="ARBA" id="ARBA00004651"/>
    </source>
</evidence>
<protein>
    <recommendedName>
        <fullName evidence="10">G-protein coupled receptors family 1 profile domain-containing protein</fullName>
    </recommendedName>
</protein>
<dbReference type="PANTHER" id="PTHR24249:SF381">
    <property type="entry name" value="TRACE AMINE ASSOCIATED RECEPTOR 19P-RELATED"/>
    <property type="match status" value="1"/>
</dbReference>
<evidence type="ECO:0000256" key="2">
    <source>
        <dbReference type="ARBA" id="ARBA00022475"/>
    </source>
</evidence>
<dbReference type="SUPFAM" id="SSF81321">
    <property type="entry name" value="Family A G protein-coupled receptor-like"/>
    <property type="match status" value="1"/>
</dbReference>
<dbReference type="AlphaFoldDB" id="A0A8C5E021"/>
<feature type="transmembrane region" description="Helical" evidence="9">
    <location>
        <begin position="21"/>
        <end position="42"/>
    </location>
</feature>
<evidence type="ECO:0000256" key="9">
    <source>
        <dbReference type="SAM" id="Phobius"/>
    </source>
</evidence>
<keyword evidence="2" id="KW-1003">Cell membrane</keyword>
<keyword evidence="7" id="KW-0675">Receptor</keyword>